<accession>A0A1H3PN57</accession>
<evidence type="ECO:0000313" key="1">
    <source>
        <dbReference type="EMBL" id="SDZ02497.1"/>
    </source>
</evidence>
<protein>
    <recommendedName>
        <fullName evidence="3">Transposase DDE domain-containing protein</fullName>
    </recommendedName>
</protein>
<dbReference type="AlphaFoldDB" id="A0A1H3PN57"/>
<dbReference type="Proteomes" id="UP000199249">
    <property type="component" value="Unassembled WGS sequence"/>
</dbReference>
<name>A0A1H3PN57_9BACT</name>
<sequence>MFTGEPLSWQDVYYHFNMWGKPGGWNTIWLNSLRLHRRLLDLSSIQLDGSHTPAKNGGVAIGYQGRKSARTTNALFLADNQGMPLAGNQQDTFDLERVFAELFALPEAANLRLDGLFLNADKAFDNCPIFYFLNSFIITNWQNIIGSRFFFLILCL</sequence>
<dbReference type="RefSeq" id="WP_092744066.1">
    <property type="nucleotide sequence ID" value="NZ_FNOV01000043.1"/>
</dbReference>
<dbReference type="EMBL" id="FNOV01000043">
    <property type="protein sequence ID" value="SDZ02497.1"/>
    <property type="molecule type" value="Genomic_DNA"/>
</dbReference>
<dbReference type="STRING" id="651662.SAMN04488069_1433"/>
<evidence type="ECO:0008006" key="3">
    <source>
        <dbReference type="Google" id="ProtNLM"/>
    </source>
</evidence>
<organism evidence="1 2">
    <name type="scientific">Hymenobacter psychrophilus</name>
    <dbReference type="NCBI Taxonomy" id="651662"/>
    <lineage>
        <taxon>Bacteria</taxon>
        <taxon>Pseudomonadati</taxon>
        <taxon>Bacteroidota</taxon>
        <taxon>Cytophagia</taxon>
        <taxon>Cytophagales</taxon>
        <taxon>Hymenobacteraceae</taxon>
        <taxon>Hymenobacter</taxon>
    </lineage>
</organism>
<proteinExistence type="predicted"/>
<reference evidence="2" key="1">
    <citation type="submission" date="2016-10" db="EMBL/GenBank/DDBJ databases">
        <authorList>
            <person name="Varghese N."/>
            <person name="Submissions S."/>
        </authorList>
    </citation>
    <scope>NUCLEOTIDE SEQUENCE [LARGE SCALE GENOMIC DNA]</scope>
    <source>
        <strain evidence="2">CGMCC 1.8975</strain>
    </source>
</reference>
<keyword evidence="2" id="KW-1185">Reference proteome</keyword>
<gene>
    <name evidence="1" type="ORF">SAMN04488069_1433</name>
</gene>
<dbReference type="OrthoDB" id="1270539at2"/>
<evidence type="ECO:0000313" key="2">
    <source>
        <dbReference type="Proteomes" id="UP000199249"/>
    </source>
</evidence>